<comment type="similarity">
    <text evidence="2 9">Belongs to the SecG family.</text>
</comment>
<dbReference type="AlphaFoldDB" id="A0A2H0UXQ3"/>
<evidence type="ECO:0000313" key="10">
    <source>
        <dbReference type="EMBL" id="PIR90969.1"/>
    </source>
</evidence>
<sequence length="71" mass="7872">MNQILIIIQIIVSVLLILFILLQQRGTALGSAFGGEGGFYLKRRGIEKKIFWGTVILATLFIVLSLINLLV</sequence>
<evidence type="ECO:0000256" key="9">
    <source>
        <dbReference type="RuleBase" id="RU365087"/>
    </source>
</evidence>
<comment type="subcellular location">
    <subcellularLocation>
        <location evidence="9">Cell membrane</location>
        <topology evidence="9">Multi-pass membrane protein</topology>
    </subcellularLocation>
    <subcellularLocation>
        <location evidence="1">Membrane</location>
        <topology evidence="1">Multi-pass membrane protein</topology>
    </subcellularLocation>
</comment>
<feature type="transmembrane region" description="Helical" evidence="9">
    <location>
        <begin position="50"/>
        <end position="70"/>
    </location>
</feature>
<dbReference type="Pfam" id="PF03840">
    <property type="entry name" value="SecG"/>
    <property type="match status" value="1"/>
</dbReference>
<proteinExistence type="inferred from homology"/>
<evidence type="ECO:0000256" key="1">
    <source>
        <dbReference type="ARBA" id="ARBA00004141"/>
    </source>
</evidence>
<keyword evidence="6 9" id="KW-1133">Transmembrane helix</keyword>
<comment type="caution">
    <text evidence="10">The sequence shown here is derived from an EMBL/GenBank/DDBJ whole genome shotgun (WGS) entry which is preliminary data.</text>
</comment>
<keyword evidence="9" id="KW-1003">Cell membrane</keyword>
<dbReference type="InterPro" id="IPR004692">
    <property type="entry name" value="SecG"/>
</dbReference>
<comment type="caution">
    <text evidence="9">Lacks conserved residue(s) required for the propagation of feature annotation.</text>
</comment>
<accession>A0A2H0UXQ3</accession>
<dbReference type="GO" id="GO:0015450">
    <property type="term" value="F:protein-transporting ATPase activity"/>
    <property type="evidence" value="ECO:0007669"/>
    <property type="project" value="UniProtKB-UniRule"/>
</dbReference>
<dbReference type="GO" id="GO:0005886">
    <property type="term" value="C:plasma membrane"/>
    <property type="evidence" value="ECO:0007669"/>
    <property type="project" value="UniProtKB-SubCell"/>
</dbReference>
<name>A0A2H0UXQ3_9BACT</name>
<dbReference type="PRINTS" id="PR01651">
    <property type="entry name" value="SECGEXPORT"/>
</dbReference>
<comment type="function">
    <text evidence="9">Involved in protein export. Participates in an early event of protein translocation.</text>
</comment>
<keyword evidence="4 9" id="KW-0812">Transmembrane</keyword>
<evidence type="ECO:0000256" key="8">
    <source>
        <dbReference type="ARBA" id="ARBA00023136"/>
    </source>
</evidence>
<keyword evidence="5 9" id="KW-0653">Protein transport</keyword>
<evidence type="ECO:0000313" key="11">
    <source>
        <dbReference type="Proteomes" id="UP000230882"/>
    </source>
</evidence>
<reference evidence="11" key="1">
    <citation type="submission" date="2017-09" db="EMBL/GenBank/DDBJ databases">
        <title>Depth-based differentiation of microbial function through sediment-hosted aquifers and enrichment of novel symbionts in the deep terrestrial subsurface.</title>
        <authorList>
            <person name="Probst A.J."/>
            <person name="Ladd B."/>
            <person name="Jarett J.K."/>
            <person name="Geller-Mcgrath D.E."/>
            <person name="Sieber C.M.K."/>
            <person name="Emerson J.B."/>
            <person name="Anantharaman K."/>
            <person name="Thomas B.C."/>
            <person name="Malmstrom R."/>
            <person name="Stieglmeier M."/>
            <person name="Klingl A."/>
            <person name="Woyke T."/>
            <person name="Ryan C.M."/>
            <person name="Banfield J.F."/>
        </authorList>
    </citation>
    <scope>NUCLEOTIDE SEQUENCE [LARGE SCALE GENOMIC DNA]</scope>
</reference>
<dbReference type="GO" id="GO:0009306">
    <property type="term" value="P:protein secretion"/>
    <property type="evidence" value="ECO:0007669"/>
    <property type="project" value="UniProtKB-UniRule"/>
</dbReference>
<protein>
    <recommendedName>
        <fullName evidence="9">Protein-export membrane protein SecG</fullName>
    </recommendedName>
</protein>
<keyword evidence="3 9" id="KW-0813">Transport</keyword>
<keyword evidence="8 9" id="KW-0472">Membrane</keyword>
<dbReference type="NCBIfam" id="TIGR00810">
    <property type="entry name" value="secG"/>
    <property type="match status" value="1"/>
</dbReference>
<evidence type="ECO:0000256" key="6">
    <source>
        <dbReference type="ARBA" id="ARBA00022989"/>
    </source>
</evidence>
<organism evidence="10 11">
    <name type="scientific">bacterium (Candidatus Gribaldobacteria) CG10_big_fil_rev_8_21_14_0_10_37_46</name>
    <dbReference type="NCBI Taxonomy" id="2014276"/>
    <lineage>
        <taxon>Bacteria</taxon>
        <taxon>Candidatus Gribaldobacteria</taxon>
    </lineage>
</organism>
<dbReference type="EMBL" id="PFAU01000037">
    <property type="protein sequence ID" value="PIR90969.1"/>
    <property type="molecule type" value="Genomic_DNA"/>
</dbReference>
<keyword evidence="7 9" id="KW-0811">Translocation</keyword>
<evidence type="ECO:0000256" key="7">
    <source>
        <dbReference type="ARBA" id="ARBA00023010"/>
    </source>
</evidence>
<evidence type="ECO:0000256" key="5">
    <source>
        <dbReference type="ARBA" id="ARBA00022927"/>
    </source>
</evidence>
<dbReference type="Proteomes" id="UP000230882">
    <property type="component" value="Unassembled WGS sequence"/>
</dbReference>
<evidence type="ECO:0000256" key="4">
    <source>
        <dbReference type="ARBA" id="ARBA00022692"/>
    </source>
</evidence>
<gene>
    <name evidence="10" type="primary">secG</name>
    <name evidence="10" type="ORF">COU02_01530</name>
</gene>
<evidence type="ECO:0000256" key="3">
    <source>
        <dbReference type="ARBA" id="ARBA00022448"/>
    </source>
</evidence>
<evidence type="ECO:0000256" key="2">
    <source>
        <dbReference type="ARBA" id="ARBA00008445"/>
    </source>
</evidence>